<reference evidence="1" key="1">
    <citation type="journal article" date="2022" name="Front. Microbiol.">
        <title>New perspectives on an old grouping: The genomic and phenotypic variability of Oxalobacter formigenes and the implications for calcium oxalate stone prevention.</title>
        <authorList>
            <person name="Chmiel J.A."/>
            <person name="Carr C."/>
            <person name="Stuivenberg G.A."/>
            <person name="Venema R."/>
            <person name="Chanyi R.M."/>
            <person name="Al K.F."/>
            <person name="Giguere D."/>
            <person name="Say H."/>
            <person name="Akouris P.P."/>
            <person name="Dominguez Romero S.A."/>
            <person name="Kwong A."/>
            <person name="Tai V."/>
            <person name="Koval S.F."/>
            <person name="Razvi H."/>
            <person name="Bjazevic J."/>
            <person name="Burton J.P."/>
        </authorList>
    </citation>
    <scope>NUCLEOTIDE SEQUENCE</scope>
    <source>
        <strain evidence="1">OxK</strain>
    </source>
</reference>
<organism evidence="1">
    <name type="scientific">Oxalobacter aliiformigenes</name>
    <dbReference type="NCBI Taxonomy" id="2946593"/>
    <lineage>
        <taxon>Bacteria</taxon>
        <taxon>Pseudomonadati</taxon>
        <taxon>Pseudomonadota</taxon>
        <taxon>Betaproteobacteria</taxon>
        <taxon>Burkholderiales</taxon>
        <taxon>Oxalobacteraceae</taxon>
        <taxon>Oxalobacter</taxon>
    </lineage>
</organism>
<accession>A0A9E9LCB2</accession>
<evidence type="ECO:0000313" key="1">
    <source>
        <dbReference type="EMBL" id="WAV90415.1"/>
    </source>
</evidence>
<protein>
    <submittedName>
        <fullName evidence="1">Uncharacterized protein</fullName>
    </submittedName>
</protein>
<sequence>MKQTLESAGKGRNGKRFVLWGNRTSCKPVILNHPGVWRERRSCPGAKNCRKSGQPPCCPVKPGPDGLTGEVWRIAESRETEEIPLMILTGIRIPGKLRKAGRRDLKGGPMLMEKAFAFPAKTVQTGVSERRKRFVVRRKRRVFRGKTAENGGLRKRKGAVTRRI</sequence>
<dbReference type="RefSeq" id="WP_269315503.1">
    <property type="nucleotide sequence ID" value="NZ_CP098251.1"/>
</dbReference>
<name>A0A9E9LCB2_9BURK</name>
<dbReference type="Proteomes" id="UP001164819">
    <property type="component" value="Chromosome"/>
</dbReference>
<proteinExistence type="predicted"/>
<gene>
    <name evidence="1" type="ORF">NB646_05950</name>
</gene>
<dbReference type="AlphaFoldDB" id="A0A9E9LCB2"/>
<dbReference type="EMBL" id="CP098251">
    <property type="protein sequence ID" value="WAV90415.1"/>
    <property type="molecule type" value="Genomic_DNA"/>
</dbReference>